<proteinExistence type="predicted"/>
<name>D5V7Q8_ARCNC</name>
<dbReference type="STRING" id="572480.Arnit_3030"/>
<evidence type="ECO:0000313" key="4">
    <source>
        <dbReference type="Proteomes" id="UP000000939"/>
    </source>
</evidence>
<gene>
    <name evidence="3" type="ordered locus">Arnit_3030</name>
</gene>
<dbReference type="KEGG" id="ant:Arnit_3030"/>
<feature type="chain" id="PRO_5003078465" description="FlgO domain-containing protein" evidence="1">
    <location>
        <begin position="22"/>
        <end position="185"/>
    </location>
</feature>
<dbReference type="HOGENOM" id="CLU_1363866_0_0_7"/>
<evidence type="ECO:0000256" key="1">
    <source>
        <dbReference type="SAM" id="SignalP"/>
    </source>
</evidence>
<accession>D5V7Q8</accession>
<feature type="domain" description="FlgO" evidence="2">
    <location>
        <begin position="32"/>
        <end position="159"/>
    </location>
</feature>
<dbReference type="AlphaFoldDB" id="D5V7Q8"/>
<evidence type="ECO:0000259" key="2">
    <source>
        <dbReference type="Pfam" id="PF17680"/>
    </source>
</evidence>
<evidence type="ECO:0000313" key="3">
    <source>
        <dbReference type="EMBL" id="ADG94678.1"/>
    </source>
</evidence>
<protein>
    <recommendedName>
        <fullName evidence="2">FlgO domain-containing protein</fullName>
    </recommendedName>
</protein>
<dbReference type="eggNOG" id="ENOG5032U8Q">
    <property type="taxonomic scope" value="Bacteria"/>
</dbReference>
<dbReference type="PROSITE" id="PS51257">
    <property type="entry name" value="PROKAR_LIPOPROTEIN"/>
    <property type="match status" value="1"/>
</dbReference>
<keyword evidence="4" id="KW-1185">Reference proteome</keyword>
<dbReference type="Proteomes" id="UP000000939">
    <property type="component" value="Chromosome"/>
</dbReference>
<reference evidence="3 4" key="1">
    <citation type="journal article" date="2010" name="Stand. Genomic Sci.">
        <title>Complete genome sequence of Arcobacter nitrofigilis type strain (CI).</title>
        <authorList>
            <person name="Pati A."/>
            <person name="Gronow S."/>
            <person name="Lapidus A."/>
            <person name="Copeland A."/>
            <person name="Glavina Del Rio T."/>
            <person name="Nolan M."/>
            <person name="Lucas S."/>
            <person name="Tice H."/>
            <person name="Cheng J.F."/>
            <person name="Han C."/>
            <person name="Chertkov O."/>
            <person name="Bruce D."/>
            <person name="Tapia R."/>
            <person name="Goodwin L."/>
            <person name="Pitluck S."/>
            <person name="Liolios K."/>
            <person name="Ivanova N."/>
            <person name="Mavromatis K."/>
            <person name="Chen A."/>
            <person name="Palaniappan K."/>
            <person name="Land M."/>
            <person name="Hauser L."/>
            <person name="Chang Y.J."/>
            <person name="Jeffries C.D."/>
            <person name="Detter J.C."/>
            <person name="Rohde M."/>
            <person name="Goker M."/>
            <person name="Bristow J."/>
            <person name="Eisen J.A."/>
            <person name="Markowitz V."/>
            <person name="Hugenholtz P."/>
            <person name="Klenk H.P."/>
            <person name="Kyrpides N.C."/>
        </authorList>
    </citation>
    <scope>NUCLEOTIDE SEQUENCE [LARGE SCALE GENOMIC DNA]</scope>
    <source>
        <strain evidence="4">ATCC 33309 / DSM 7299 / CCUG 15893 / LMG 7604 / NCTC 12251 / CI</strain>
    </source>
</reference>
<keyword evidence="1" id="KW-0732">Signal</keyword>
<dbReference type="InterPro" id="IPR041215">
    <property type="entry name" value="FlgO_dom"/>
</dbReference>
<dbReference type="EMBL" id="CP001999">
    <property type="protein sequence ID" value="ADG94678.1"/>
    <property type="molecule type" value="Genomic_DNA"/>
</dbReference>
<dbReference type="Pfam" id="PF17680">
    <property type="entry name" value="FlgO"/>
    <property type="match status" value="1"/>
</dbReference>
<feature type="signal peptide" evidence="1">
    <location>
        <begin position="1"/>
        <end position="21"/>
    </location>
</feature>
<sequence length="185" mass="20549" precursor="true">MIKLFLTSLLLPLFFTSCVYKDIDGANNFQAMLRALVENSYAKLDKNIAKDETVLVSDFVNLDNLRNHSKLGFLLSDSLKNSLLSKDILVREVELGNNFQIGQSGFNVLSRNSNKINNQVIDENFAVVGTYSVTTKRLIVFIKLIDVRSGTILSSSSASTLMDDEIMDLERTPDSSSSVYAPLVL</sequence>
<organism evidence="3 4">
    <name type="scientific">Arcobacter nitrofigilis (strain ATCC 33309 / DSM 7299 / CCUG 15893 / LMG 7604 / NCTC 12251 / CI)</name>
    <name type="common">Campylobacter nitrofigilis</name>
    <dbReference type="NCBI Taxonomy" id="572480"/>
    <lineage>
        <taxon>Bacteria</taxon>
        <taxon>Pseudomonadati</taxon>
        <taxon>Campylobacterota</taxon>
        <taxon>Epsilonproteobacteria</taxon>
        <taxon>Campylobacterales</taxon>
        <taxon>Arcobacteraceae</taxon>
        <taxon>Arcobacter</taxon>
    </lineage>
</organism>
<dbReference type="OrthoDB" id="5343792at2"/>